<dbReference type="CDD" id="cd05259">
    <property type="entry name" value="PCBER_SDR_a"/>
    <property type="match status" value="1"/>
</dbReference>
<comment type="caution">
    <text evidence="4">The sequence shown here is derived from an EMBL/GenBank/DDBJ whole genome shotgun (WGS) entry which is preliminary data.</text>
</comment>
<dbReference type="Proteomes" id="UP000813461">
    <property type="component" value="Unassembled WGS sequence"/>
</dbReference>
<evidence type="ECO:0000313" key="4">
    <source>
        <dbReference type="EMBL" id="KAH7089423.1"/>
    </source>
</evidence>
<dbReference type="GO" id="GO:0016491">
    <property type="term" value="F:oxidoreductase activity"/>
    <property type="evidence" value="ECO:0007669"/>
    <property type="project" value="UniProtKB-KW"/>
</dbReference>
<dbReference type="InterPro" id="IPR051609">
    <property type="entry name" value="NmrA/Isoflavone_reductase-like"/>
</dbReference>
<proteinExistence type="predicted"/>
<feature type="domain" description="NmrA-like" evidence="3">
    <location>
        <begin position="8"/>
        <end position="237"/>
    </location>
</feature>
<dbReference type="OrthoDB" id="9984533at2759"/>
<reference evidence="4" key="1">
    <citation type="journal article" date="2021" name="Nat. Commun.">
        <title>Genetic determinants of endophytism in the Arabidopsis root mycobiome.</title>
        <authorList>
            <person name="Mesny F."/>
            <person name="Miyauchi S."/>
            <person name="Thiergart T."/>
            <person name="Pickel B."/>
            <person name="Atanasova L."/>
            <person name="Karlsson M."/>
            <person name="Huettel B."/>
            <person name="Barry K.W."/>
            <person name="Haridas S."/>
            <person name="Chen C."/>
            <person name="Bauer D."/>
            <person name="Andreopoulos W."/>
            <person name="Pangilinan J."/>
            <person name="LaButti K."/>
            <person name="Riley R."/>
            <person name="Lipzen A."/>
            <person name="Clum A."/>
            <person name="Drula E."/>
            <person name="Henrissat B."/>
            <person name="Kohler A."/>
            <person name="Grigoriev I.V."/>
            <person name="Martin F.M."/>
            <person name="Hacquard S."/>
        </authorList>
    </citation>
    <scope>NUCLEOTIDE SEQUENCE</scope>
    <source>
        <strain evidence="4">MPI-SDFR-AT-0120</strain>
    </source>
</reference>
<evidence type="ECO:0000256" key="2">
    <source>
        <dbReference type="ARBA" id="ARBA00023002"/>
    </source>
</evidence>
<dbReference type="InterPro" id="IPR008030">
    <property type="entry name" value="NmrA-like"/>
</dbReference>
<accession>A0A8K0RBV6</accession>
<dbReference type="InterPro" id="IPR045312">
    <property type="entry name" value="PCBER-like"/>
</dbReference>
<protein>
    <recommendedName>
        <fullName evidence="3">NmrA-like domain-containing protein</fullName>
    </recommendedName>
</protein>
<evidence type="ECO:0000259" key="3">
    <source>
        <dbReference type="Pfam" id="PF05368"/>
    </source>
</evidence>
<sequence length="316" mass="35363">MTKHVRSVILIGASGNIGVHVLTQLLAHPERPEVTVLTREESTAEFPEPVRVFRSDYSSTSLEQAFKNQDVALSFLNYDVPFDRLKLIIDAAIKAGVDRFIPSDYGIRTYHERYNVGVATYKRKVVRHLEEKEGLISWTSFICNPWIEYCLLDGLLGFDLGKHEADIVDSGDDPFSGSTRSYVAQAVCNLITDPAAYHDSKNQYVHLAGHTLTQNKILSVLEKVSGKQWKIDYTKADDVIAEGQKLIAVGNPWGMALIVRAVTCGRTGEGEGVGDLRYQRPWDERLGLKLNDLEDDLRATLEGQFPIIHMPPIIIP</sequence>
<dbReference type="EMBL" id="JAGMVJ010000006">
    <property type="protein sequence ID" value="KAH7089423.1"/>
    <property type="molecule type" value="Genomic_DNA"/>
</dbReference>
<dbReference type="PANTHER" id="PTHR47706">
    <property type="entry name" value="NMRA-LIKE FAMILY PROTEIN"/>
    <property type="match status" value="1"/>
</dbReference>
<dbReference type="Pfam" id="PF05368">
    <property type="entry name" value="NmrA"/>
    <property type="match status" value="1"/>
</dbReference>
<evidence type="ECO:0000313" key="5">
    <source>
        <dbReference type="Proteomes" id="UP000813461"/>
    </source>
</evidence>
<evidence type="ECO:0000256" key="1">
    <source>
        <dbReference type="ARBA" id="ARBA00022857"/>
    </source>
</evidence>
<dbReference type="InterPro" id="IPR036291">
    <property type="entry name" value="NAD(P)-bd_dom_sf"/>
</dbReference>
<gene>
    <name evidence="4" type="ORF">FB567DRAFT_520740</name>
</gene>
<organism evidence="4 5">
    <name type="scientific">Paraphoma chrysanthemicola</name>
    <dbReference type="NCBI Taxonomy" id="798071"/>
    <lineage>
        <taxon>Eukaryota</taxon>
        <taxon>Fungi</taxon>
        <taxon>Dikarya</taxon>
        <taxon>Ascomycota</taxon>
        <taxon>Pezizomycotina</taxon>
        <taxon>Dothideomycetes</taxon>
        <taxon>Pleosporomycetidae</taxon>
        <taxon>Pleosporales</taxon>
        <taxon>Pleosporineae</taxon>
        <taxon>Phaeosphaeriaceae</taxon>
        <taxon>Paraphoma</taxon>
    </lineage>
</organism>
<keyword evidence="1" id="KW-0521">NADP</keyword>
<dbReference type="Gene3D" id="3.90.25.10">
    <property type="entry name" value="UDP-galactose 4-epimerase, domain 1"/>
    <property type="match status" value="1"/>
</dbReference>
<dbReference type="Gene3D" id="3.40.50.720">
    <property type="entry name" value="NAD(P)-binding Rossmann-like Domain"/>
    <property type="match status" value="1"/>
</dbReference>
<keyword evidence="5" id="KW-1185">Reference proteome</keyword>
<keyword evidence="2" id="KW-0560">Oxidoreductase</keyword>
<name>A0A8K0RBV6_9PLEO</name>
<dbReference type="SUPFAM" id="SSF51735">
    <property type="entry name" value="NAD(P)-binding Rossmann-fold domains"/>
    <property type="match status" value="1"/>
</dbReference>
<dbReference type="AlphaFoldDB" id="A0A8K0RBV6"/>
<dbReference type="PANTHER" id="PTHR47706:SF9">
    <property type="entry name" value="NMRA-LIKE DOMAIN-CONTAINING PROTEIN-RELATED"/>
    <property type="match status" value="1"/>
</dbReference>